<dbReference type="NCBIfam" id="NF038076">
    <property type="entry name" value="fam_STM4015"/>
    <property type="match status" value="1"/>
</dbReference>
<gene>
    <name evidence="1" type="ORF">KGD84_04115</name>
</gene>
<protein>
    <submittedName>
        <fullName evidence="1">STM4015 family protein</fullName>
    </submittedName>
</protein>
<proteinExistence type="predicted"/>
<keyword evidence="2" id="KW-1185">Reference proteome</keyword>
<dbReference type="InterPro" id="IPR032675">
    <property type="entry name" value="LRR_dom_sf"/>
</dbReference>
<dbReference type="InterPro" id="IPR047722">
    <property type="entry name" value="STM4015-like"/>
</dbReference>
<name>A0ABX8BS37_9ACTN</name>
<dbReference type="SUPFAM" id="SSF52047">
    <property type="entry name" value="RNI-like"/>
    <property type="match status" value="1"/>
</dbReference>
<sequence length="330" mass="35709">MSFGSHLTEYAGLPVFEYRSQEALAAWGARAGDPLAVLAAARTPGAYAWRLADAGRLESKEGEYVTRYYERFCADVDPAAVTALVLGSLEDTMNAADPKPVRNAVLACAPRWTGLRSLFYGDVTAEEYEVSWLNHGDLSGVLNALPGLERLDVRGTGELSLPVEEHRSLRSLTLQGGGLPAALMRQVLASRYPALEHLELWLGMENYEGDATPADLAPLLSGEVHAGVRSLGLRNAEETDPWVRALAGSPVLERLEVLDLSLGTLTDEGAQILLDVPGFRGLSRLDLHHHFMSEEMGTRVVEAFTAAGVEVDVSERVDARHGHPYPAVGE</sequence>
<dbReference type="EMBL" id="CP074133">
    <property type="protein sequence ID" value="QUX23563.1"/>
    <property type="molecule type" value="Genomic_DNA"/>
</dbReference>
<dbReference type="RefSeq" id="WP_220564786.1">
    <property type="nucleotide sequence ID" value="NZ_CP074133.1"/>
</dbReference>
<dbReference type="Proteomes" id="UP000676079">
    <property type="component" value="Chromosome"/>
</dbReference>
<organism evidence="1 2">
    <name type="scientific">Nocardiopsis changdeensis</name>
    <dbReference type="NCBI Taxonomy" id="2831969"/>
    <lineage>
        <taxon>Bacteria</taxon>
        <taxon>Bacillati</taxon>
        <taxon>Actinomycetota</taxon>
        <taxon>Actinomycetes</taxon>
        <taxon>Streptosporangiales</taxon>
        <taxon>Nocardiopsidaceae</taxon>
        <taxon>Nocardiopsis</taxon>
    </lineage>
</organism>
<evidence type="ECO:0000313" key="2">
    <source>
        <dbReference type="Proteomes" id="UP000676079"/>
    </source>
</evidence>
<accession>A0ABX8BS37</accession>
<dbReference type="Gene3D" id="3.80.10.10">
    <property type="entry name" value="Ribonuclease Inhibitor"/>
    <property type="match status" value="1"/>
</dbReference>
<reference evidence="1 2" key="1">
    <citation type="submission" date="2021-05" db="EMBL/GenBank/DDBJ databases">
        <title>Direct Submission.</title>
        <authorList>
            <person name="Li K."/>
            <person name="Gao J."/>
        </authorList>
    </citation>
    <scope>NUCLEOTIDE SEQUENCE [LARGE SCALE GENOMIC DNA]</scope>
    <source>
        <strain evidence="1 2">Mg02</strain>
    </source>
</reference>
<evidence type="ECO:0000313" key="1">
    <source>
        <dbReference type="EMBL" id="QUX23563.1"/>
    </source>
</evidence>